<dbReference type="AlphaFoldDB" id="A0A743PYU5"/>
<evidence type="ECO:0000313" key="1">
    <source>
        <dbReference type="EMBL" id="HAF2158404.1"/>
    </source>
</evidence>
<accession>A0A743PYU5</accession>
<gene>
    <name evidence="1" type="ORF">G9B72_004619</name>
</gene>
<reference evidence="1" key="1">
    <citation type="journal article" date="2018" name="Genome Biol.">
        <title>SKESA: strategic k-mer extension for scrupulous assemblies.</title>
        <authorList>
            <person name="Souvorov A."/>
            <person name="Agarwala R."/>
            <person name="Lipman D.J."/>
        </authorList>
    </citation>
    <scope>NUCLEOTIDE SEQUENCE</scope>
    <source>
        <strain evidence="1">MA.CCC_In-Sin1</strain>
    </source>
</reference>
<organism evidence="1">
    <name type="scientific">Salmonella enterica</name>
    <name type="common">Salmonella choleraesuis</name>
    <dbReference type="NCBI Taxonomy" id="28901"/>
    <lineage>
        <taxon>Bacteria</taxon>
        <taxon>Pseudomonadati</taxon>
        <taxon>Pseudomonadota</taxon>
        <taxon>Gammaproteobacteria</taxon>
        <taxon>Enterobacterales</taxon>
        <taxon>Enterobacteriaceae</taxon>
        <taxon>Salmonella</taxon>
    </lineage>
</organism>
<sequence length="96" mass="10124">MGKRCGVKRIDARQHITLTGNFIDINAPLVDTFRAVAKSAAGIGVPDKHNGAYRVSGFLCVKHSHIRIMVGCAGEPKGSPGSLCPVTPTLYVSPPP</sequence>
<name>A0A743PYU5_SALER</name>
<comment type="caution">
    <text evidence="1">The sequence shown here is derived from an EMBL/GenBank/DDBJ whole genome shotgun (WGS) entry which is preliminary data.</text>
</comment>
<dbReference type="EMBL" id="DAAUOP010000016">
    <property type="protein sequence ID" value="HAF2158404.1"/>
    <property type="molecule type" value="Genomic_DNA"/>
</dbReference>
<reference evidence="1" key="2">
    <citation type="submission" date="2020-02" db="EMBL/GenBank/DDBJ databases">
        <authorList>
            <consortium name="NCBI Pathogen Detection Project"/>
        </authorList>
    </citation>
    <scope>NUCLEOTIDE SEQUENCE</scope>
    <source>
        <strain evidence="1">MA.CCC_In-Sin1</strain>
    </source>
</reference>
<protein>
    <submittedName>
        <fullName evidence="1">Ash family protein</fullName>
    </submittedName>
</protein>
<proteinExistence type="predicted"/>